<sequence>MRLPSNSDRTPAMDFSRAQSLRYQAKGNRLGAVSSKSGSIDGPTRNNPFAHDDLLMIFTYKSGSFVQMPHPPSSLSMPVEPTPLEALDDDPQPEPPDDSKSGVGNTQDSSPRGDPAPDQNRASSRLSPSQSDQIAADCHESRVAAH</sequence>
<evidence type="ECO:0000313" key="2">
    <source>
        <dbReference type="EMBL" id="KAF7293069.1"/>
    </source>
</evidence>
<feature type="region of interest" description="Disordered" evidence="1">
    <location>
        <begin position="1"/>
        <end position="50"/>
    </location>
</feature>
<evidence type="ECO:0000256" key="1">
    <source>
        <dbReference type="SAM" id="MobiDB-lite"/>
    </source>
</evidence>
<dbReference type="RefSeq" id="XP_037215497.1">
    <property type="nucleotide sequence ID" value="XM_037368571.1"/>
</dbReference>
<proteinExistence type="predicted"/>
<feature type="compositionally biased region" description="Acidic residues" evidence="1">
    <location>
        <begin position="86"/>
        <end position="96"/>
    </location>
</feature>
<dbReference type="AlphaFoldDB" id="A0A8H6VT87"/>
<gene>
    <name evidence="2" type="ORF">MIND_01206300</name>
</gene>
<protein>
    <submittedName>
        <fullName evidence="2">Uncharacterized protein</fullName>
    </submittedName>
</protein>
<keyword evidence="3" id="KW-1185">Reference proteome</keyword>
<reference evidence="2" key="1">
    <citation type="submission" date="2020-05" db="EMBL/GenBank/DDBJ databases">
        <title>Mycena genomes resolve the evolution of fungal bioluminescence.</title>
        <authorList>
            <person name="Tsai I.J."/>
        </authorList>
    </citation>
    <scope>NUCLEOTIDE SEQUENCE</scope>
    <source>
        <strain evidence="2">171206Taipei</strain>
    </source>
</reference>
<name>A0A8H6VT87_9AGAR</name>
<feature type="compositionally biased region" description="Polar residues" evidence="1">
    <location>
        <begin position="120"/>
        <end position="133"/>
    </location>
</feature>
<feature type="compositionally biased region" description="Basic and acidic residues" evidence="1">
    <location>
        <begin position="137"/>
        <end position="146"/>
    </location>
</feature>
<evidence type="ECO:0000313" key="3">
    <source>
        <dbReference type="Proteomes" id="UP000636479"/>
    </source>
</evidence>
<dbReference type="Proteomes" id="UP000636479">
    <property type="component" value="Unassembled WGS sequence"/>
</dbReference>
<accession>A0A8H6VT87</accession>
<comment type="caution">
    <text evidence="2">The sequence shown here is derived from an EMBL/GenBank/DDBJ whole genome shotgun (WGS) entry which is preliminary data.</text>
</comment>
<dbReference type="GeneID" id="59351087"/>
<feature type="region of interest" description="Disordered" evidence="1">
    <location>
        <begin position="65"/>
        <end position="146"/>
    </location>
</feature>
<organism evidence="2 3">
    <name type="scientific">Mycena indigotica</name>
    <dbReference type="NCBI Taxonomy" id="2126181"/>
    <lineage>
        <taxon>Eukaryota</taxon>
        <taxon>Fungi</taxon>
        <taxon>Dikarya</taxon>
        <taxon>Basidiomycota</taxon>
        <taxon>Agaricomycotina</taxon>
        <taxon>Agaricomycetes</taxon>
        <taxon>Agaricomycetidae</taxon>
        <taxon>Agaricales</taxon>
        <taxon>Marasmiineae</taxon>
        <taxon>Mycenaceae</taxon>
        <taxon>Mycena</taxon>
    </lineage>
</organism>
<dbReference type="EMBL" id="JACAZF010000011">
    <property type="protein sequence ID" value="KAF7293069.1"/>
    <property type="molecule type" value="Genomic_DNA"/>
</dbReference>